<comment type="caution">
    <text evidence="3">The sequence shown here is derived from an EMBL/GenBank/DDBJ whole genome shotgun (WGS) entry which is preliminary data.</text>
</comment>
<evidence type="ECO:0000256" key="1">
    <source>
        <dbReference type="ARBA" id="ARBA00023211"/>
    </source>
</evidence>
<accession>A0ABT4JFP3</accession>
<feature type="domain" description="Pyruvate carboxyltransferase" evidence="2">
    <location>
        <begin position="2"/>
        <end position="255"/>
    </location>
</feature>
<dbReference type="InterPro" id="IPR050073">
    <property type="entry name" value="2-IPM_HCS-like"/>
</dbReference>
<dbReference type="SUPFAM" id="SSF51569">
    <property type="entry name" value="Aldolase"/>
    <property type="match status" value="1"/>
</dbReference>
<dbReference type="Proteomes" id="UP001321186">
    <property type="component" value="Unassembled WGS sequence"/>
</dbReference>
<sequence>MIKIVENTLRDGSYLIDFQFDKTQTANIVSGISKLGFEYIEVGHGLGLGAWNNAQAGLAKEDDITYIRSAKEAAPFAKIGAFFVPGIGTKEDIDQAYDNGLDFLRVGNNIDSFEKAHEFALYAKSKGMEVAINLMKSYGVKSYEFTKIAQEIDAWQIADVIYLVDSAGCMMPNEVYEYIDRTKSKISTHVGFHGHNNLSLALANTLQAIQAGASYVDSCVRGMGRSAGNAQTEILVAVLQKMGISPIDTEYYDFYEFANEFIVPLMPVKQGLSDEEIHIGISRFHTSFLPLLTKVAENENVDRKKLIKRVSDINCINPSESLVVEIAQQIMTQNGRK</sequence>
<dbReference type="RefSeq" id="WP_269009968.1">
    <property type="nucleotide sequence ID" value="NZ_JAANOH010000002.1"/>
</dbReference>
<dbReference type="PANTHER" id="PTHR10277">
    <property type="entry name" value="HOMOCITRATE SYNTHASE-RELATED"/>
    <property type="match status" value="1"/>
</dbReference>
<evidence type="ECO:0000313" key="3">
    <source>
        <dbReference type="EMBL" id="MCZ2475101.1"/>
    </source>
</evidence>
<gene>
    <name evidence="3" type="ORF">G9H61_06570</name>
</gene>
<dbReference type="PROSITE" id="PS50991">
    <property type="entry name" value="PYR_CT"/>
    <property type="match status" value="1"/>
</dbReference>
<keyword evidence="4" id="KW-1185">Reference proteome</keyword>
<name>A0ABT4JFP3_9BACT</name>
<dbReference type="PANTHER" id="PTHR10277:SF9">
    <property type="entry name" value="2-ISOPROPYLMALATE SYNTHASE 1, CHLOROPLASTIC-RELATED"/>
    <property type="match status" value="1"/>
</dbReference>
<proteinExistence type="predicted"/>
<organism evidence="3 4">
    <name type="scientific">Aquirufa ecclesiirivi</name>
    <dbReference type="NCBI Taxonomy" id="2715124"/>
    <lineage>
        <taxon>Bacteria</taxon>
        <taxon>Pseudomonadati</taxon>
        <taxon>Bacteroidota</taxon>
        <taxon>Cytophagia</taxon>
        <taxon>Cytophagales</taxon>
        <taxon>Flectobacillaceae</taxon>
        <taxon>Aquirufa</taxon>
    </lineage>
</organism>
<dbReference type="Gene3D" id="3.20.20.70">
    <property type="entry name" value="Aldolase class I"/>
    <property type="match status" value="1"/>
</dbReference>
<evidence type="ECO:0000259" key="2">
    <source>
        <dbReference type="PROSITE" id="PS50991"/>
    </source>
</evidence>
<dbReference type="Pfam" id="PF00682">
    <property type="entry name" value="HMGL-like"/>
    <property type="match status" value="1"/>
</dbReference>
<reference evidence="3 4" key="1">
    <citation type="submission" date="2020-03" db="EMBL/GenBank/DDBJ databases">
        <authorList>
            <person name="Pitt A."/>
            <person name="Hahn M.W."/>
        </authorList>
    </citation>
    <scope>NUCLEOTIDE SEQUENCE [LARGE SCALE GENOMIC DNA]</scope>
    <source>
        <strain evidence="3 4">5A-MARBSE</strain>
    </source>
</reference>
<dbReference type="InterPro" id="IPR013785">
    <property type="entry name" value="Aldolase_TIM"/>
</dbReference>
<dbReference type="NCBIfam" id="NF006049">
    <property type="entry name" value="PRK08195.1"/>
    <property type="match status" value="1"/>
</dbReference>
<keyword evidence="1" id="KW-0464">Manganese</keyword>
<dbReference type="EMBL" id="JAANOH010000002">
    <property type="protein sequence ID" value="MCZ2475101.1"/>
    <property type="molecule type" value="Genomic_DNA"/>
</dbReference>
<protein>
    <submittedName>
        <fullName evidence="3">4-hydroxy-2-oxovalerate aldolase</fullName>
    </submittedName>
</protein>
<dbReference type="InterPro" id="IPR000891">
    <property type="entry name" value="PYR_CT"/>
</dbReference>
<evidence type="ECO:0000313" key="4">
    <source>
        <dbReference type="Proteomes" id="UP001321186"/>
    </source>
</evidence>